<dbReference type="GO" id="GO:0006487">
    <property type="term" value="P:protein N-linked glycosylation"/>
    <property type="evidence" value="ECO:0007669"/>
    <property type="project" value="TreeGrafter"/>
</dbReference>
<organism evidence="2 3">
    <name type="scientific">Enterococcus avium</name>
    <name type="common">Streptococcus avium</name>
    <dbReference type="NCBI Taxonomy" id="33945"/>
    <lineage>
        <taxon>Bacteria</taxon>
        <taxon>Bacillati</taxon>
        <taxon>Bacillota</taxon>
        <taxon>Bacilli</taxon>
        <taxon>Lactobacillales</taxon>
        <taxon>Enterococcaceae</taxon>
        <taxon>Enterococcus</taxon>
    </lineage>
</organism>
<dbReference type="EMBL" id="PDXQ01000001">
    <property type="protein sequence ID" value="TRZ32774.1"/>
    <property type="molecule type" value="Genomic_DNA"/>
</dbReference>
<dbReference type="GO" id="GO:0004360">
    <property type="term" value="F:glutamine-fructose-6-phosphate transaminase (isomerizing) activity"/>
    <property type="evidence" value="ECO:0007669"/>
    <property type="project" value="TreeGrafter"/>
</dbReference>
<dbReference type="Proteomes" id="UP000316316">
    <property type="component" value="Unassembled WGS sequence"/>
</dbReference>
<dbReference type="EC" id="3.5.-.-" evidence="1"/>
<gene>
    <name evidence="2" type="ORF">AUF17_01215</name>
</gene>
<name>A0A4P8KDX6_ENTAV</name>
<dbReference type="Pfam" id="PF01380">
    <property type="entry name" value="SIS"/>
    <property type="match status" value="1"/>
</dbReference>
<dbReference type="PANTHER" id="PTHR10937:SF14">
    <property type="entry name" value="FRUCTOSELYSINE 6-PHOSPHATE DEGLYCASE"/>
    <property type="match status" value="1"/>
</dbReference>
<reference evidence="2 3" key="1">
    <citation type="submission" date="2017-10" db="EMBL/GenBank/DDBJ databases">
        <title>FDA dAtabase for Regulatory Grade micrObial Sequences (FDA-ARGOS): Supporting development and validation of Infectious Disease Dx tests.</title>
        <authorList>
            <person name="Campos J."/>
            <person name="Goldberg B."/>
            <person name="Tallon L.J."/>
            <person name="Sadzewicz L."/>
            <person name="Sengamalay N."/>
            <person name="Ott S."/>
            <person name="Godinez A."/>
            <person name="Nagaraj S."/>
            <person name="Vyas G."/>
            <person name="Aluvathingal J."/>
            <person name="Nadendla S."/>
            <person name="Geyer C."/>
            <person name="Nandy P."/>
            <person name="Hobson J."/>
            <person name="Sichtig H."/>
        </authorList>
    </citation>
    <scope>NUCLEOTIDE SEQUENCE [LARGE SCALE GENOMIC DNA]</scope>
    <source>
        <strain evidence="2 3">FDAARGOS_185</strain>
    </source>
</reference>
<dbReference type="GO" id="GO:0006002">
    <property type="term" value="P:fructose 6-phosphate metabolic process"/>
    <property type="evidence" value="ECO:0007669"/>
    <property type="project" value="TreeGrafter"/>
</dbReference>
<dbReference type="InterPro" id="IPR024713">
    <property type="entry name" value="Fructosamine_deglycase_FrlB"/>
</dbReference>
<sequence>MFNFDQERFLKTQKGAVAANKEITEILNSLATDLEEIYFIGSGGVGILFDSTVEFARTRSSFAFHRVIAAEFMLHPNKTFSKKSLVVIPSLSGTTKETLELVAYCNEKNVDTLALVGSPNTPLEEAATYSVYNDVLDDTSSESYYLQGLMIALYMMKQRNEIDEAMYNTYVTDFEKLPEALVHAKKQAEPMAQDFAKQHKDTPYHILTGAGDSFAEAYYYGMCILEEMQWIKTRPVHAADFFHGTLELIEKGVSVIITEGEDDSRVLSERVKNFVPKFTDTSIVIDTKDYELPGISTDTRKIISSIVLATVFERISAFLEDERNHPLTTRRYYKKMEY</sequence>
<dbReference type="PIRSF" id="PIRSF009290">
    <property type="entry name" value="FrlB"/>
    <property type="match status" value="1"/>
</dbReference>
<dbReference type="PROSITE" id="PS51464">
    <property type="entry name" value="SIS"/>
    <property type="match status" value="1"/>
</dbReference>
<evidence type="ECO:0000313" key="2">
    <source>
        <dbReference type="EMBL" id="TRZ32774.1"/>
    </source>
</evidence>
<comment type="caution">
    <text evidence="2">The sequence shown here is derived from an EMBL/GenBank/DDBJ whole genome shotgun (WGS) entry which is preliminary data.</text>
</comment>
<dbReference type="GO" id="GO:0097367">
    <property type="term" value="F:carbohydrate derivative binding"/>
    <property type="evidence" value="ECO:0007669"/>
    <property type="project" value="InterPro"/>
</dbReference>
<keyword evidence="1" id="KW-0119">Carbohydrate metabolism</keyword>
<dbReference type="InterPro" id="IPR001347">
    <property type="entry name" value="SIS_dom"/>
</dbReference>
<keyword evidence="2" id="KW-0413">Isomerase</keyword>
<dbReference type="GO" id="GO:0016787">
    <property type="term" value="F:hydrolase activity"/>
    <property type="evidence" value="ECO:0007669"/>
    <property type="project" value="UniProtKB-KW"/>
</dbReference>
<dbReference type="InterPro" id="IPR046348">
    <property type="entry name" value="SIS_dom_sf"/>
</dbReference>
<dbReference type="Gene3D" id="3.40.50.10490">
    <property type="entry name" value="Glucose-6-phosphate isomerase like protein, domain 1"/>
    <property type="match status" value="2"/>
</dbReference>
<dbReference type="AlphaFoldDB" id="A0A4P8KDX6"/>
<protein>
    <recommendedName>
        <fullName evidence="1">Fructosamine deglycase</fullName>
        <ecNumber evidence="1">3.5.-.-</ecNumber>
    </recommendedName>
</protein>
<evidence type="ECO:0000256" key="1">
    <source>
        <dbReference type="PIRNR" id="PIRNR009290"/>
    </source>
</evidence>
<comment type="function">
    <text evidence="1">Catalyzes the conversion of a range of fructosamine 6-phosphates to glucose 6-phosphate and a free amino acid.</text>
</comment>
<dbReference type="GO" id="GO:0006047">
    <property type="term" value="P:UDP-N-acetylglucosamine metabolic process"/>
    <property type="evidence" value="ECO:0007669"/>
    <property type="project" value="TreeGrafter"/>
</dbReference>
<accession>A0A4P8KDX6</accession>
<comment type="subunit">
    <text evidence="1">Homooctamer.</text>
</comment>
<proteinExistence type="predicted"/>
<keyword evidence="1" id="KW-0378">Hydrolase</keyword>
<dbReference type="GO" id="GO:0016853">
    <property type="term" value="F:isomerase activity"/>
    <property type="evidence" value="ECO:0007669"/>
    <property type="project" value="UniProtKB-KW"/>
</dbReference>
<dbReference type="PANTHER" id="PTHR10937">
    <property type="entry name" value="GLUCOSAMINE--FRUCTOSE-6-PHOSPHATE AMINOTRANSFERASE, ISOMERIZING"/>
    <property type="match status" value="1"/>
</dbReference>
<dbReference type="SUPFAM" id="SSF53697">
    <property type="entry name" value="SIS domain"/>
    <property type="match status" value="1"/>
</dbReference>
<dbReference type="RefSeq" id="WP_137439473.1">
    <property type="nucleotide sequence ID" value="NZ_CP034169.1"/>
</dbReference>
<evidence type="ECO:0000313" key="3">
    <source>
        <dbReference type="Proteomes" id="UP000316316"/>
    </source>
</evidence>